<keyword evidence="1" id="KW-1133">Transmembrane helix</keyword>
<accession>A0ABW0YV25</accession>
<name>A0ABW0YV25_9BACI</name>
<sequence length="70" mass="7770">MSALDNMWFSFVGLFLMFVSVAFALLAREKLSGIFRFIVLSFSFVCLMIAGLIVFLVVFRGPLAEAATLL</sequence>
<feature type="transmembrane region" description="Helical" evidence="1">
    <location>
        <begin position="6"/>
        <end position="27"/>
    </location>
</feature>
<keyword evidence="1" id="KW-0812">Transmembrane</keyword>
<dbReference type="Pfam" id="PF10966">
    <property type="entry name" value="DUF2768"/>
    <property type="match status" value="1"/>
</dbReference>
<feature type="transmembrane region" description="Helical" evidence="1">
    <location>
        <begin position="34"/>
        <end position="59"/>
    </location>
</feature>
<dbReference type="RefSeq" id="WP_054635647.1">
    <property type="nucleotide sequence ID" value="NZ_JBHSOZ010000010.1"/>
</dbReference>
<dbReference type="EMBL" id="JBHSOZ010000010">
    <property type="protein sequence ID" value="MFC5714209.1"/>
    <property type="molecule type" value="Genomic_DNA"/>
</dbReference>
<evidence type="ECO:0000313" key="2">
    <source>
        <dbReference type="EMBL" id="MFC5714209.1"/>
    </source>
</evidence>
<proteinExistence type="predicted"/>
<gene>
    <name evidence="2" type="ORF">ACFPU1_15775</name>
</gene>
<dbReference type="Proteomes" id="UP001596142">
    <property type="component" value="Unassembled WGS sequence"/>
</dbReference>
<reference evidence="3" key="1">
    <citation type="journal article" date="2019" name="Int. J. Syst. Evol. Microbiol.">
        <title>The Global Catalogue of Microorganisms (GCM) 10K type strain sequencing project: providing services to taxonomists for standard genome sequencing and annotation.</title>
        <authorList>
            <consortium name="The Broad Institute Genomics Platform"/>
            <consortium name="The Broad Institute Genome Sequencing Center for Infectious Disease"/>
            <person name="Wu L."/>
            <person name="Ma J."/>
        </authorList>
    </citation>
    <scope>NUCLEOTIDE SEQUENCE [LARGE SCALE GENOMIC DNA]</scope>
    <source>
        <strain evidence="3">CECT 7184</strain>
    </source>
</reference>
<protein>
    <submittedName>
        <fullName evidence="2">DUF2768 domain-containing protein</fullName>
    </submittedName>
</protein>
<comment type="caution">
    <text evidence="2">The sequence shown here is derived from an EMBL/GenBank/DDBJ whole genome shotgun (WGS) entry which is preliminary data.</text>
</comment>
<evidence type="ECO:0000313" key="3">
    <source>
        <dbReference type="Proteomes" id="UP001596142"/>
    </source>
</evidence>
<dbReference type="InterPro" id="IPR020076">
    <property type="entry name" value="DUF2768"/>
</dbReference>
<keyword evidence="3" id="KW-1185">Reference proteome</keyword>
<organism evidence="2 3">
    <name type="scientific">Thalassorhabdus alkalitolerans</name>
    <dbReference type="NCBI Taxonomy" id="2282697"/>
    <lineage>
        <taxon>Bacteria</taxon>
        <taxon>Bacillati</taxon>
        <taxon>Bacillota</taxon>
        <taxon>Bacilli</taxon>
        <taxon>Bacillales</taxon>
        <taxon>Bacillaceae</taxon>
        <taxon>Thalassorhabdus</taxon>
    </lineage>
</organism>
<keyword evidence="1" id="KW-0472">Membrane</keyword>
<evidence type="ECO:0000256" key="1">
    <source>
        <dbReference type="SAM" id="Phobius"/>
    </source>
</evidence>